<evidence type="ECO:0000259" key="1">
    <source>
        <dbReference type="Pfam" id="PF04575"/>
    </source>
</evidence>
<evidence type="ECO:0000313" key="3">
    <source>
        <dbReference type="Proteomes" id="UP000037515"/>
    </source>
</evidence>
<feature type="domain" description="Surface lipoprotein assembly modifier C-terminal" evidence="1">
    <location>
        <begin position="3"/>
        <end position="60"/>
    </location>
</feature>
<sequence length="60" mass="7098">MLGEQREDREQSYTLMVTLPEIALGIRPLIEVKANYTDSNVAWAYSYRQNQYGIKLEKRF</sequence>
<dbReference type="Pfam" id="PF04575">
    <property type="entry name" value="SlipAM"/>
    <property type="match status" value="1"/>
</dbReference>
<organism evidence="2 3">
    <name type="scientific">Vibrio nereis</name>
    <dbReference type="NCBI Taxonomy" id="693"/>
    <lineage>
        <taxon>Bacteria</taxon>
        <taxon>Pseudomonadati</taxon>
        <taxon>Pseudomonadota</taxon>
        <taxon>Gammaproteobacteria</taxon>
        <taxon>Vibrionales</taxon>
        <taxon>Vibrionaceae</taxon>
        <taxon>Vibrio</taxon>
    </lineage>
</organism>
<name>A0A0M0HM66_VIBNE</name>
<gene>
    <name evidence="2" type="ORF">AKJ17_13175</name>
</gene>
<reference evidence="3" key="1">
    <citation type="submission" date="2015-08" db="EMBL/GenBank/DDBJ databases">
        <title>Vibrio galatheae sp. nov., a novel member of the Vibrionaceae family isolated from the Solomon Islands.</title>
        <authorList>
            <person name="Giubergia S."/>
            <person name="Machado H."/>
            <person name="Mateiu R.V."/>
            <person name="Gram L."/>
        </authorList>
    </citation>
    <scope>NUCLEOTIDE SEQUENCE [LARGE SCALE GENOMIC DNA]</scope>
    <source>
        <strain evidence="3">DSM 19584</strain>
    </source>
</reference>
<dbReference type="STRING" id="693.AKJ17_13175"/>
<accession>A0A0M0HM66</accession>
<dbReference type="PATRIC" id="fig|693.5.peg.2699"/>
<proteinExistence type="predicted"/>
<keyword evidence="3" id="KW-1185">Reference proteome</keyword>
<dbReference type="AlphaFoldDB" id="A0A0M0HM66"/>
<protein>
    <recommendedName>
        <fullName evidence="1">Surface lipoprotein assembly modifier C-terminal domain-containing protein</fullName>
    </recommendedName>
</protein>
<comment type="caution">
    <text evidence="2">The sequence shown here is derived from an EMBL/GenBank/DDBJ whole genome shotgun (WGS) entry which is preliminary data.</text>
</comment>
<evidence type="ECO:0000313" key="2">
    <source>
        <dbReference type="EMBL" id="KOO02877.1"/>
    </source>
</evidence>
<dbReference type="EMBL" id="LHPJ01000010">
    <property type="protein sequence ID" value="KOO02877.1"/>
    <property type="molecule type" value="Genomic_DNA"/>
</dbReference>
<dbReference type="InterPro" id="IPR007655">
    <property type="entry name" value="Slam_C"/>
</dbReference>
<dbReference type="Proteomes" id="UP000037515">
    <property type="component" value="Unassembled WGS sequence"/>
</dbReference>